<dbReference type="FunFam" id="1.25.40.10:FF:000031">
    <property type="entry name" value="Pentatricopeptide repeat-containing protein mitochondrial"/>
    <property type="match status" value="1"/>
</dbReference>
<dbReference type="InterPro" id="IPR002885">
    <property type="entry name" value="PPR_rpt"/>
</dbReference>
<dbReference type="SUPFAM" id="SSF48452">
    <property type="entry name" value="TPR-like"/>
    <property type="match status" value="1"/>
</dbReference>
<dbReference type="PANTHER" id="PTHR47926">
    <property type="entry name" value="PENTATRICOPEPTIDE REPEAT-CONTAINING PROTEIN"/>
    <property type="match status" value="1"/>
</dbReference>
<evidence type="ECO:0000313" key="4">
    <source>
        <dbReference type="Proteomes" id="UP000325577"/>
    </source>
</evidence>
<proteinExistence type="predicted"/>
<evidence type="ECO:0000313" key="3">
    <source>
        <dbReference type="EMBL" id="KAA8540940.1"/>
    </source>
</evidence>
<sequence length="475" mass="53596">MERYLISLLHRPLHINQFKQVHALIIAKYLTLTPIFVKGLLSLSFVDYGRKVFDQIPQPDQTLYNSIISAYSRLSQNKKVIEGFFLMHSKDTGINCYTIPPVLKACTSLLAIDLGKQIHSLSINYGFHSNVFVQTGLIDFYAKIGDLESGKQIFDEILVKDPICYNCLISGLSRSGDVLTARKIFDEMTERTIVSWNSILNCYAHNGEYLEGFKIFERMQAEKFHPNEFTVVTVLSICAKLGNLEMGLRIKKFIDDNNLCFNMIVSTALLEMYVKCGAVDNARREFDRMPERDVVAWSAMIAGYAQNGRSNEALELFECMKSEKIKPNDVTLVSVLSACAQLGSVEAGEQIGSYVESHGLDSNVYLASALLELAELSVNKLLELEPENSGNYVLLSNIYASVGRWQEASKVRSFMIKKGLQKTAAYSWIELEDKVHKFLVGDTSHPRSEDVYSIVDGLAMHSNWATYDFDFDSEF</sequence>
<feature type="repeat" description="PPR" evidence="2">
    <location>
        <begin position="293"/>
        <end position="327"/>
    </location>
</feature>
<dbReference type="AlphaFoldDB" id="A0A5J5BF84"/>
<dbReference type="EMBL" id="CM018036">
    <property type="protein sequence ID" value="KAA8540940.1"/>
    <property type="molecule type" value="Genomic_DNA"/>
</dbReference>
<dbReference type="GO" id="GO:0003723">
    <property type="term" value="F:RNA binding"/>
    <property type="evidence" value="ECO:0007669"/>
    <property type="project" value="InterPro"/>
</dbReference>
<dbReference type="Proteomes" id="UP000325577">
    <property type="component" value="Linkage Group LG13"/>
</dbReference>
<dbReference type="Pfam" id="PF20431">
    <property type="entry name" value="E_motif"/>
    <property type="match status" value="1"/>
</dbReference>
<dbReference type="GO" id="GO:0009451">
    <property type="term" value="P:RNA modification"/>
    <property type="evidence" value="ECO:0007669"/>
    <property type="project" value="InterPro"/>
</dbReference>
<evidence type="ECO:0000256" key="2">
    <source>
        <dbReference type="PROSITE-ProRule" id="PRU00708"/>
    </source>
</evidence>
<protein>
    <recommendedName>
        <fullName evidence="5">Pentacotripeptide-repeat region of PRORP domain-containing protein</fullName>
    </recommendedName>
</protein>
<dbReference type="OrthoDB" id="185373at2759"/>
<keyword evidence="1" id="KW-0677">Repeat</keyword>
<keyword evidence="4" id="KW-1185">Reference proteome</keyword>
<evidence type="ECO:0000256" key="1">
    <source>
        <dbReference type="ARBA" id="ARBA00022737"/>
    </source>
</evidence>
<reference evidence="3 4" key="1">
    <citation type="submission" date="2019-09" db="EMBL/GenBank/DDBJ databases">
        <title>A chromosome-level genome assembly of the Chinese tupelo Nyssa sinensis.</title>
        <authorList>
            <person name="Yang X."/>
            <person name="Kang M."/>
            <person name="Yang Y."/>
            <person name="Xiong H."/>
            <person name="Wang M."/>
            <person name="Zhang Z."/>
            <person name="Wang Z."/>
            <person name="Wu H."/>
            <person name="Ma T."/>
            <person name="Liu J."/>
            <person name="Xi Z."/>
        </authorList>
    </citation>
    <scope>NUCLEOTIDE SEQUENCE [LARGE SCALE GENOMIC DNA]</scope>
    <source>
        <strain evidence="3">J267</strain>
        <tissue evidence="3">Leaf</tissue>
    </source>
</reference>
<gene>
    <name evidence="3" type="ORF">F0562_024922</name>
</gene>
<dbReference type="Pfam" id="PF01535">
    <property type="entry name" value="PPR"/>
    <property type="match status" value="3"/>
</dbReference>
<dbReference type="Pfam" id="PF13041">
    <property type="entry name" value="PPR_2"/>
    <property type="match status" value="2"/>
</dbReference>
<dbReference type="NCBIfam" id="TIGR00756">
    <property type="entry name" value="PPR"/>
    <property type="match status" value="3"/>
</dbReference>
<dbReference type="Gene3D" id="1.25.40.10">
    <property type="entry name" value="Tetratricopeptide repeat domain"/>
    <property type="match status" value="2"/>
</dbReference>
<feature type="repeat" description="PPR" evidence="2">
    <location>
        <begin position="161"/>
        <end position="191"/>
    </location>
</feature>
<dbReference type="PANTHER" id="PTHR47926:SF347">
    <property type="entry name" value="PENTATRICOPEPTIDE REPEAT-CONTAINING PROTEIN"/>
    <property type="match status" value="1"/>
</dbReference>
<dbReference type="InterPro" id="IPR046960">
    <property type="entry name" value="PPR_At4g14850-like_plant"/>
</dbReference>
<feature type="repeat" description="PPR" evidence="2">
    <location>
        <begin position="192"/>
        <end position="226"/>
    </location>
</feature>
<evidence type="ECO:0008006" key="5">
    <source>
        <dbReference type="Google" id="ProtNLM"/>
    </source>
</evidence>
<name>A0A5J5BF84_9ASTE</name>
<dbReference type="PROSITE" id="PS51375">
    <property type="entry name" value="PPR"/>
    <property type="match status" value="3"/>
</dbReference>
<dbReference type="InterPro" id="IPR046848">
    <property type="entry name" value="E_motif"/>
</dbReference>
<organism evidence="3 4">
    <name type="scientific">Nyssa sinensis</name>
    <dbReference type="NCBI Taxonomy" id="561372"/>
    <lineage>
        <taxon>Eukaryota</taxon>
        <taxon>Viridiplantae</taxon>
        <taxon>Streptophyta</taxon>
        <taxon>Embryophyta</taxon>
        <taxon>Tracheophyta</taxon>
        <taxon>Spermatophyta</taxon>
        <taxon>Magnoliopsida</taxon>
        <taxon>eudicotyledons</taxon>
        <taxon>Gunneridae</taxon>
        <taxon>Pentapetalae</taxon>
        <taxon>asterids</taxon>
        <taxon>Cornales</taxon>
        <taxon>Nyssaceae</taxon>
        <taxon>Nyssa</taxon>
    </lineage>
</organism>
<dbReference type="InterPro" id="IPR011990">
    <property type="entry name" value="TPR-like_helical_dom_sf"/>
</dbReference>
<accession>A0A5J5BF84</accession>